<evidence type="ECO:0000256" key="2">
    <source>
        <dbReference type="ARBA" id="ARBA00022737"/>
    </source>
</evidence>
<dbReference type="InterPro" id="IPR035915">
    <property type="entry name" value="Plakin_repeat_sf"/>
</dbReference>
<dbReference type="PANTHER" id="PTHR23169">
    <property type="entry name" value="ENVOPLAKIN"/>
    <property type="match status" value="1"/>
</dbReference>
<organism evidence="4 5">
    <name type="scientific">Cryptotermes secundus</name>
    <dbReference type="NCBI Taxonomy" id="105785"/>
    <lineage>
        <taxon>Eukaryota</taxon>
        <taxon>Metazoa</taxon>
        <taxon>Ecdysozoa</taxon>
        <taxon>Arthropoda</taxon>
        <taxon>Hexapoda</taxon>
        <taxon>Insecta</taxon>
        <taxon>Pterygota</taxon>
        <taxon>Neoptera</taxon>
        <taxon>Polyneoptera</taxon>
        <taxon>Dictyoptera</taxon>
        <taxon>Blattodea</taxon>
        <taxon>Blattoidea</taxon>
        <taxon>Termitoidae</taxon>
        <taxon>Kalotermitidae</taxon>
        <taxon>Cryptotermitinae</taxon>
        <taxon>Cryptotermes</taxon>
    </lineage>
</organism>
<dbReference type="InterPro" id="IPR002017">
    <property type="entry name" value="Spectrin_repeat"/>
</dbReference>
<gene>
    <name evidence="4" type="ORF">B7P43_G06713</name>
</gene>
<dbReference type="OrthoDB" id="2250192at2759"/>
<accession>A0A2J7PSP0</accession>
<dbReference type="SUPFAM" id="SSF46966">
    <property type="entry name" value="Spectrin repeat"/>
    <property type="match status" value="3"/>
</dbReference>
<dbReference type="InterPro" id="IPR018159">
    <property type="entry name" value="Spectrin/alpha-actinin"/>
</dbReference>
<comment type="caution">
    <text evidence="4">The sequence shown here is derived from an EMBL/GenBank/DDBJ whole genome shotgun (WGS) entry which is preliminary data.</text>
</comment>
<protein>
    <recommendedName>
        <fullName evidence="6">Dystonin</fullName>
    </recommendedName>
</protein>
<dbReference type="EMBL" id="NEVH01021925">
    <property type="protein sequence ID" value="PNF19353.1"/>
    <property type="molecule type" value="Genomic_DNA"/>
</dbReference>
<evidence type="ECO:0000313" key="5">
    <source>
        <dbReference type="Proteomes" id="UP000235965"/>
    </source>
</evidence>
<keyword evidence="5" id="KW-1185">Reference proteome</keyword>
<feature type="non-terminal residue" evidence="4">
    <location>
        <position position="1"/>
    </location>
</feature>
<dbReference type="GO" id="GO:0005856">
    <property type="term" value="C:cytoskeleton"/>
    <property type="evidence" value="ECO:0007669"/>
    <property type="project" value="InterPro"/>
</dbReference>
<dbReference type="Proteomes" id="UP000235965">
    <property type="component" value="Unassembled WGS sequence"/>
</dbReference>
<dbReference type="SMART" id="SM00150">
    <property type="entry name" value="SPEC"/>
    <property type="match status" value="2"/>
</dbReference>
<dbReference type="AlphaFoldDB" id="A0A2J7PSP0"/>
<dbReference type="SMART" id="SM00250">
    <property type="entry name" value="PLEC"/>
    <property type="match status" value="5"/>
</dbReference>
<feature type="non-terminal residue" evidence="4">
    <location>
        <position position="742"/>
    </location>
</feature>
<keyword evidence="2" id="KW-0677">Repeat</keyword>
<dbReference type="Gene3D" id="3.90.1290.10">
    <property type="entry name" value="Plakin repeat"/>
    <property type="match status" value="2"/>
</dbReference>
<dbReference type="SUPFAM" id="SSF75399">
    <property type="entry name" value="Plakin repeat"/>
    <property type="match status" value="4"/>
</dbReference>
<keyword evidence="3" id="KW-0175">Coiled coil</keyword>
<dbReference type="Pfam" id="PF00435">
    <property type="entry name" value="Spectrin"/>
    <property type="match status" value="1"/>
</dbReference>
<reference evidence="4 5" key="1">
    <citation type="submission" date="2017-12" db="EMBL/GenBank/DDBJ databases">
        <title>Hemimetabolous genomes reveal molecular basis of termite eusociality.</title>
        <authorList>
            <person name="Harrison M.C."/>
            <person name="Jongepier E."/>
            <person name="Robertson H.M."/>
            <person name="Arning N."/>
            <person name="Bitard-Feildel T."/>
            <person name="Chao H."/>
            <person name="Childers C.P."/>
            <person name="Dinh H."/>
            <person name="Doddapaneni H."/>
            <person name="Dugan S."/>
            <person name="Gowin J."/>
            <person name="Greiner C."/>
            <person name="Han Y."/>
            <person name="Hu H."/>
            <person name="Hughes D.S.T."/>
            <person name="Huylmans A.-K."/>
            <person name="Kemena C."/>
            <person name="Kremer L.P.M."/>
            <person name="Lee S.L."/>
            <person name="Lopez-Ezquerra A."/>
            <person name="Mallet L."/>
            <person name="Monroy-Kuhn J.M."/>
            <person name="Moser A."/>
            <person name="Murali S.C."/>
            <person name="Muzny D.M."/>
            <person name="Otani S."/>
            <person name="Piulachs M.-D."/>
            <person name="Poelchau M."/>
            <person name="Qu J."/>
            <person name="Schaub F."/>
            <person name="Wada-Katsumata A."/>
            <person name="Worley K.C."/>
            <person name="Xie Q."/>
            <person name="Ylla G."/>
            <person name="Poulsen M."/>
            <person name="Gibbs R.A."/>
            <person name="Schal C."/>
            <person name="Richards S."/>
            <person name="Belles X."/>
            <person name="Korb J."/>
            <person name="Bornberg-Bauer E."/>
        </authorList>
    </citation>
    <scope>NUCLEOTIDE SEQUENCE [LARGE SCALE GENOMIC DNA]</scope>
    <source>
        <tissue evidence="4">Whole body</tissue>
    </source>
</reference>
<dbReference type="InterPro" id="IPR001101">
    <property type="entry name" value="Plectin_repeat"/>
</dbReference>
<dbReference type="GO" id="GO:0005737">
    <property type="term" value="C:cytoplasm"/>
    <property type="evidence" value="ECO:0007669"/>
    <property type="project" value="UniProtKB-ARBA"/>
</dbReference>
<dbReference type="InterPro" id="IPR043197">
    <property type="entry name" value="Plakin"/>
</dbReference>
<evidence type="ECO:0000256" key="1">
    <source>
        <dbReference type="ARBA" id="ARBA00022553"/>
    </source>
</evidence>
<evidence type="ECO:0000256" key="3">
    <source>
        <dbReference type="SAM" id="Coils"/>
    </source>
</evidence>
<keyword evidence="1" id="KW-0597">Phosphoprotein</keyword>
<evidence type="ECO:0000313" key="4">
    <source>
        <dbReference type="EMBL" id="PNF19353.1"/>
    </source>
</evidence>
<evidence type="ECO:0008006" key="6">
    <source>
        <dbReference type="Google" id="ProtNLM"/>
    </source>
</evidence>
<proteinExistence type="predicted"/>
<dbReference type="GO" id="GO:0045104">
    <property type="term" value="P:intermediate filament cytoskeleton organization"/>
    <property type="evidence" value="ECO:0007669"/>
    <property type="project" value="InterPro"/>
</dbReference>
<sequence length="742" mass="82369">YKIPDSKRTLTLKEAKEKGLIVTSKKPLSIEEAVRNGLYHADTGRFTDPVVGDKLDIAQALVHGLIDANTTALKDPATGQLKSVNSGIEDGSIDTPRGRVVDPKTKRAYTIDSALERGLLITVDRPITFQQAVRRGSIDFQRGTFKDPRTMRECTLEEAIRYELIDPESAVVKDPQTGRFRTLKKAITDGVIDMNKRAAFDPQTGKVKPLCIIFEQGTVVFLREPLTFDAAIEQGHLNVGTGKFIDPQSKEVLTLKETVSLGLIDPDSALIKDSTKKKLVKLPEAFRKGLMDAEKGNVLDCATSRLYSLSAAIESGLLTTPRRGLSLIEGLQFGLYNPTTGGFTDPFFSSGVIDRRRLRLEEAIEFGLIDPSTTVVKDADSGNISSLTDAISISKIVDAEAGRMLETSTGKSIDLLKARDKGYILAAEARQAMEEKYKHCDDTLLKLLTWIREVEDKLANQDVVQEDADELRNQINTMKQVKDDLDSHSRPVASCLDQVRQIVASGGDVLSSDEVSTLEKNGRSLKTSYERAMDRTDRLLKRLTAACDEFSKFRNELATFCTWLGKAQKTLEDKERSLSNLNKLSSSADSTREFVSDVIAHQADLRFITMAAQKFVDESKEYLTSLNEFRTSLPQRLPHIEPSQDSVVRNEVLAVTAQYRDLLSRANGLSDRLSGVGGRQREYRDALDKARAWLREAEPRANKVLSEPVGAEPKTVEEQLNKAKTLNNEFVAQERLIDAAKQ</sequence>
<dbReference type="Gene3D" id="1.20.58.60">
    <property type="match status" value="3"/>
</dbReference>
<name>A0A2J7PSP0_9NEOP</name>
<feature type="coiled-coil region" evidence="3">
    <location>
        <begin position="454"/>
        <end position="488"/>
    </location>
</feature>